<evidence type="ECO:0000313" key="9">
    <source>
        <dbReference type="EMBL" id="KAH0538203.1"/>
    </source>
</evidence>
<proteinExistence type="predicted"/>
<evidence type="ECO:0000256" key="1">
    <source>
        <dbReference type="ARBA" id="ARBA00004141"/>
    </source>
</evidence>
<evidence type="ECO:0000256" key="3">
    <source>
        <dbReference type="ARBA" id="ARBA00022692"/>
    </source>
</evidence>
<dbReference type="EMBL" id="JAGHQL010000118">
    <property type="protein sequence ID" value="KAH0538203.1"/>
    <property type="molecule type" value="Genomic_DNA"/>
</dbReference>
<dbReference type="PRINTS" id="PR01035">
    <property type="entry name" value="TCRTETA"/>
</dbReference>
<feature type="domain" description="Major facilitator superfamily (MFS) profile" evidence="8">
    <location>
        <begin position="67"/>
        <end position="550"/>
    </location>
</feature>
<dbReference type="Pfam" id="PF07690">
    <property type="entry name" value="MFS_1"/>
    <property type="match status" value="1"/>
</dbReference>
<dbReference type="OrthoDB" id="10262656at2759"/>
<dbReference type="InterPro" id="IPR011701">
    <property type="entry name" value="MFS"/>
</dbReference>
<keyword evidence="3 7" id="KW-0812">Transmembrane</keyword>
<feature type="compositionally biased region" description="Low complexity" evidence="6">
    <location>
        <begin position="23"/>
        <end position="36"/>
    </location>
</feature>
<accession>A0A9P8HUZ6</accession>
<dbReference type="GO" id="GO:0022857">
    <property type="term" value="F:transmembrane transporter activity"/>
    <property type="evidence" value="ECO:0007669"/>
    <property type="project" value="InterPro"/>
</dbReference>
<organism evidence="9 10">
    <name type="scientific">Glutinoglossum americanum</name>
    <dbReference type="NCBI Taxonomy" id="1670608"/>
    <lineage>
        <taxon>Eukaryota</taxon>
        <taxon>Fungi</taxon>
        <taxon>Dikarya</taxon>
        <taxon>Ascomycota</taxon>
        <taxon>Pezizomycotina</taxon>
        <taxon>Geoglossomycetes</taxon>
        <taxon>Geoglossales</taxon>
        <taxon>Geoglossaceae</taxon>
        <taxon>Glutinoglossum</taxon>
    </lineage>
</organism>
<comment type="caution">
    <text evidence="9">The sequence shown here is derived from an EMBL/GenBank/DDBJ whole genome shotgun (WGS) entry which is preliminary data.</text>
</comment>
<dbReference type="GO" id="GO:0016020">
    <property type="term" value="C:membrane"/>
    <property type="evidence" value="ECO:0007669"/>
    <property type="project" value="UniProtKB-SubCell"/>
</dbReference>
<protein>
    <recommendedName>
        <fullName evidence="8">Major facilitator superfamily (MFS) profile domain-containing protein</fullName>
    </recommendedName>
</protein>
<feature type="compositionally biased region" description="Basic residues" evidence="6">
    <location>
        <begin position="48"/>
        <end position="57"/>
    </location>
</feature>
<keyword evidence="2" id="KW-0813">Transport</keyword>
<feature type="compositionally biased region" description="Basic and acidic residues" evidence="6">
    <location>
        <begin position="552"/>
        <end position="564"/>
    </location>
</feature>
<keyword evidence="10" id="KW-1185">Reference proteome</keyword>
<dbReference type="PANTHER" id="PTHR23504:SF39">
    <property type="entry name" value="TRANSPORTER, PUTATIVE (AFU_ORTHOLOGUE AFUA_6G03860)-RELATED"/>
    <property type="match status" value="1"/>
</dbReference>
<feature type="transmembrane region" description="Helical" evidence="7">
    <location>
        <begin position="424"/>
        <end position="443"/>
    </location>
</feature>
<evidence type="ECO:0000256" key="6">
    <source>
        <dbReference type="SAM" id="MobiDB-lite"/>
    </source>
</evidence>
<evidence type="ECO:0000256" key="4">
    <source>
        <dbReference type="ARBA" id="ARBA00022989"/>
    </source>
</evidence>
<dbReference type="InterPro" id="IPR020846">
    <property type="entry name" value="MFS_dom"/>
</dbReference>
<evidence type="ECO:0000256" key="7">
    <source>
        <dbReference type="SAM" id="Phobius"/>
    </source>
</evidence>
<feature type="transmembrane region" description="Helical" evidence="7">
    <location>
        <begin position="196"/>
        <end position="220"/>
    </location>
</feature>
<dbReference type="PANTHER" id="PTHR23504">
    <property type="entry name" value="MAJOR FACILITATOR SUPERFAMILY DOMAIN-CONTAINING PROTEIN 10"/>
    <property type="match status" value="1"/>
</dbReference>
<dbReference type="SUPFAM" id="SSF103473">
    <property type="entry name" value="MFS general substrate transporter"/>
    <property type="match status" value="1"/>
</dbReference>
<gene>
    <name evidence="9" type="ORF">FGG08_005172</name>
</gene>
<dbReference type="InterPro" id="IPR036259">
    <property type="entry name" value="MFS_trans_sf"/>
</dbReference>
<feature type="region of interest" description="Disordered" evidence="6">
    <location>
        <begin position="1"/>
        <end position="62"/>
    </location>
</feature>
<dbReference type="PROSITE" id="PS50850">
    <property type="entry name" value="MFS"/>
    <property type="match status" value="1"/>
</dbReference>
<feature type="transmembrane region" description="Helical" evidence="7">
    <location>
        <begin position="392"/>
        <end position="412"/>
    </location>
</feature>
<evidence type="ECO:0000313" key="10">
    <source>
        <dbReference type="Proteomes" id="UP000698800"/>
    </source>
</evidence>
<feature type="transmembrane region" description="Helical" evidence="7">
    <location>
        <begin position="232"/>
        <end position="257"/>
    </location>
</feature>
<evidence type="ECO:0000256" key="5">
    <source>
        <dbReference type="ARBA" id="ARBA00023136"/>
    </source>
</evidence>
<evidence type="ECO:0000256" key="2">
    <source>
        <dbReference type="ARBA" id="ARBA00022448"/>
    </source>
</evidence>
<reference evidence="9" key="1">
    <citation type="submission" date="2021-03" db="EMBL/GenBank/DDBJ databases">
        <title>Comparative genomics and phylogenomic investigation of the class Geoglossomycetes provide insights into ecological specialization and systematics.</title>
        <authorList>
            <person name="Melie T."/>
            <person name="Pirro S."/>
            <person name="Miller A.N."/>
            <person name="Quandt A."/>
        </authorList>
    </citation>
    <scope>NUCLEOTIDE SEQUENCE</scope>
    <source>
        <strain evidence="9">GBOQ0MN5Z8</strain>
    </source>
</reference>
<sequence length="591" mass="63273">MRPVMDRRKSSTAHYQTFPTSPPSSRGRPPSQSTDCSSDEDDDGSSSRHNHHHHHHHQDGCPLPKKQLAILAIIVLAEQTALNSIPPYLPERVATFPEVRNTNEVGVSVGAIASSFALAQFATNSLWGSLSDRIGRKPVILLGTILTAGCFVAFAFVETLWQAIFVQVLMGLVGGNQGVVSACLGEVTGCGNQSRAFVYLPVIYGIGGIAGPIVGGLLVFKQTPFSGGKENLLPYLLPNVVSAAILLVDLILAALFLDETLEGAKDLPPLWERVGDWCSWLWRSVSSSWPSYLRLLQSGGGHRSDPYHSSHNSGNNAIQSGDSHTASQALMPLLFPRSTRDLSQEKALNRDTILLLTTYFILQLSNVSFNSLYPIFSSSPPPTGRSLSTGEIGLSLSFSGLIAVVFRVSVFGKLRDRIGNRRSYRAALAGFVLSFILIPWIGYKNSKPFSGSGGGNVGLWLQIGVVLVIKTIAAVGGLTSALLLLTNSAPSGLVQTLSGVGRIVGPFLSGGLFSLATRMKLKGEALAWCTFGAVALVGFAMTFGIRGEKLDADDWGEGRDRGEAEVIEGDEETQEGGRASEEGLSRNGKRR</sequence>
<dbReference type="Proteomes" id="UP000698800">
    <property type="component" value="Unassembled WGS sequence"/>
</dbReference>
<keyword evidence="5 7" id="KW-0472">Membrane</keyword>
<feature type="transmembrane region" description="Helical" evidence="7">
    <location>
        <begin position="353"/>
        <end position="372"/>
    </location>
</feature>
<dbReference type="AlphaFoldDB" id="A0A9P8HUZ6"/>
<name>A0A9P8HUZ6_9PEZI</name>
<feature type="transmembrane region" description="Helical" evidence="7">
    <location>
        <begin position="163"/>
        <end position="184"/>
    </location>
</feature>
<feature type="transmembrane region" description="Helical" evidence="7">
    <location>
        <begin position="463"/>
        <end position="485"/>
    </location>
</feature>
<feature type="region of interest" description="Disordered" evidence="6">
    <location>
        <begin position="552"/>
        <end position="591"/>
    </location>
</feature>
<dbReference type="Gene3D" id="1.20.1250.20">
    <property type="entry name" value="MFS general substrate transporter like domains"/>
    <property type="match status" value="1"/>
</dbReference>
<evidence type="ECO:0000259" key="8">
    <source>
        <dbReference type="PROSITE" id="PS50850"/>
    </source>
</evidence>
<feature type="compositionally biased region" description="Acidic residues" evidence="6">
    <location>
        <begin position="565"/>
        <end position="574"/>
    </location>
</feature>
<keyword evidence="4 7" id="KW-1133">Transmembrane helix</keyword>
<dbReference type="InterPro" id="IPR001958">
    <property type="entry name" value="Tet-R_TetA/multi-R_MdtG-like"/>
</dbReference>
<comment type="subcellular location">
    <subcellularLocation>
        <location evidence="1">Membrane</location>
        <topology evidence="1">Multi-pass membrane protein</topology>
    </subcellularLocation>
</comment>
<feature type="transmembrane region" description="Helical" evidence="7">
    <location>
        <begin position="139"/>
        <end position="157"/>
    </location>
</feature>
<feature type="transmembrane region" description="Helical" evidence="7">
    <location>
        <begin position="525"/>
        <end position="545"/>
    </location>
</feature>